<evidence type="ECO:0000256" key="1">
    <source>
        <dbReference type="ARBA" id="ARBA00023002"/>
    </source>
</evidence>
<feature type="domain" description="FAD dependent oxidoreductase" evidence="2">
    <location>
        <begin position="8"/>
        <end position="347"/>
    </location>
</feature>
<reference evidence="3 4" key="1">
    <citation type="submission" date="2023-07" db="EMBL/GenBank/DDBJ databases">
        <title>Comparative genomics of wheat-associated soil bacteria to identify genetic determinants of phenazine resistance.</title>
        <authorList>
            <person name="Mouncey N."/>
        </authorList>
    </citation>
    <scope>NUCLEOTIDE SEQUENCE [LARGE SCALE GENOMIC DNA]</scope>
    <source>
        <strain evidence="3 4">W4I11</strain>
    </source>
</reference>
<dbReference type="EMBL" id="JAUSZT010000001">
    <property type="protein sequence ID" value="MDQ0994976.1"/>
    <property type="molecule type" value="Genomic_DNA"/>
</dbReference>
<name>A0ABU0S2X0_9HYPH</name>
<dbReference type="EC" id="1.4.99.6" evidence="3"/>
<evidence type="ECO:0000313" key="4">
    <source>
        <dbReference type="Proteomes" id="UP001237780"/>
    </source>
</evidence>
<protein>
    <submittedName>
        <fullName evidence="3">D-arginine dehydrogenase</fullName>
        <ecNumber evidence="3">1.4.99.6</ecNumber>
    </submittedName>
</protein>
<dbReference type="PANTHER" id="PTHR13847">
    <property type="entry name" value="SARCOSINE DEHYDROGENASE-RELATED"/>
    <property type="match status" value="1"/>
</dbReference>
<dbReference type="Gene3D" id="3.30.9.10">
    <property type="entry name" value="D-Amino Acid Oxidase, subunit A, domain 2"/>
    <property type="match status" value="1"/>
</dbReference>
<evidence type="ECO:0000259" key="2">
    <source>
        <dbReference type="Pfam" id="PF01266"/>
    </source>
</evidence>
<comment type="caution">
    <text evidence="3">The sequence shown here is derived from an EMBL/GenBank/DDBJ whole genome shotgun (WGS) entry which is preliminary data.</text>
</comment>
<keyword evidence="1 3" id="KW-0560">Oxidoreductase</keyword>
<dbReference type="InterPro" id="IPR036188">
    <property type="entry name" value="FAD/NAD-bd_sf"/>
</dbReference>
<dbReference type="Gene3D" id="3.50.50.60">
    <property type="entry name" value="FAD/NAD(P)-binding domain"/>
    <property type="match status" value="1"/>
</dbReference>
<proteinExistence type="predicted"/>
<gene>
    <name evidence="3" type="ORF">QFZ34_000153</name>
</gene>
<accession>A0ABU0S2X0</accession>
<dbReference type="Proteomes" id="UP001237780">
    <property type="component" value="Unassembled WGS sequence"/>
</dbReference>
<dbReference type="RefSeq" id="WP_307275526.1">
    <property type="nucleotide sequence ID" value="NZ_JAUSZT010000001.1"/>
</dbReference>
<organism evidence="3 4">
    <name type="scientific">Phyllobacterium ifriqiyense</name>
    <dbReference type="NCBI Taxonomy" id="314238"/>
    <lineage>
        <taxon>Bacteria</taxon>
        <taxon>Pseudomonadati</taxon>
        <taxon>Pseudomonadota</taxon>
        <taxon>Alphaproteobacteria</taxon>
        <taxon>Hyphomicrobiales</taxon>
        <taxon>Phyllobacteriaceae</taxon>
        <taxon>Phyllobacterium</taxon>
    </lineage>
</organism>
<dbReference type="GO" id="GO:0016491">
    <property type="term" value="F:oxidoreductase activity"/>
    <property type="evidence" value="ECO:0007669"/>
    <property type="project" value="UniProtKB-KW"/>
</dbReference>
<dbReference type="InterPro" id="IPR006076">
    <property type="entry name" value="FAD-dep_OxRdtase"/>
</dbReference>
<keyword evidence="4" id="KW-1185">Reference proteome</keyword>
<evidence type="ECO:0000313" key="3">
    <source>
        <dbReference type="EMBL" id="MDQ0994976.1"/>
    </source>
</evidence>
<sequence>MSETIETDVLVIGAGIAGAGVAAALADTHSVVVVEREGQAGYHSTGRSAAIFIPNYGNEVIRGLNRASAPMFHHRDTGLFPEPLLTARGSLTVADEDGVATCEEFVRDGIGVEAISVDKALSLVPILSRDYVKAAAYQEDAQDIDVNALHQGWLRKASALGVRLFTNTEVTSANRVAGGWIVNASDKVFSARIIINAAGAWADLTAAIFGAKPLGLTPLRRSIAVLPAPDGHDTRNWPLVDDVNEAWYLKPDGGRMFVSPADEIPVEPHDAYVDDMILAEGLYRFEQAVTVPVNRVERSWAGLRTFAPDRTPVAGFDDTVDDFFWLAGQGGYGIQTSPALSALAAALIRGRAPDANVEPLLSRLSPARFTSHP</sequence>
<dbReference type="SUPFAM" id="SSF51905">
    <property type="entry name" value="FAD/NAD(P)-binding domain"/>
    <property type="match status" value="1"/>
</dbReference>
<dbReference type="Pfam" id="PF01266">
    <property type="entry name" value="DAO"/>
    <property type="match status" value="1"/>
</dbReference>
<dbReference type="PANTHER" id="PTHR13847:SF287">
    <property type="entry name" value="FAD-DEPENDENT OXIDOREDUCTASE DOMAIN-CONTAINING PROTEIN 1"/>
    <property type="match status" value="1"/>
</dbReference>